<name>A0A918PBJ3_9SPHN</name>
<evidence type="ECO:0000313" key="2">
    <source>
        <dbReference type="Proteomes" id="UP000648075"/>
    </source>
</evidence>
<proteinExistence type="predicted"/>
<evidence type="ECO:0000313" key="1">
    <source>
        <dbReference type="EMBL" id="GGY96044.1"/>
    </source>
</evidence>
<organism evidence="1 2">
    <name type="scientific">Novosphingobium colocasiae</name>
    <dbReference type="NCBI Taxonomy" id="1256513"/>
    <lineage>
        <taxon>Bacteria</taxon>
        <taxon>Pseudomonadati</taxon>
        <taxon>Pseudomonadota</taxon>
        <taxon>Alphaproteobacteria</taxon>
        <taxon>Sphingomonadales</taxon>
        <taxon>Sphingomonadaceae</taxon>
        <taxon>Novosphingobium</taxon>
    </lineage>
</organism>
<reference evidence="1" key="2">
    <citation type="submission" date="2020-09" db="EMBL/GenBank/DDBJ databases">
        <authorList>
            <person name="Sun Q."/>
            <person name="Kim S."/>
        </authorList>
    </citation>
    <scope>NUCLEOTIDE SEQUENCE</scope>
    <source>
        <strain evidence="1">KCTC 32255</strain>
    </source>
</reference>
<accession>A0A918PBJ3</accession>
<dbReference type="Proteomes" id="UP000648075">
    <property type="component" value="Unassembled WGS sequence"/>
</dbReference>
<gene>
    <name evidence="1" type="ORF">GCM10011614_08490</name>
</gene>
<dbReference type="EMBL" id="BMZA01000002">
    <property type="protein sequence ID" value="GGY96044.1"/>
    <property type="molecule type" value="Genomic_DNA"/>
</dbReference>
<keyword evidence="2" id="KW-1185">Reference proteome</keyword>
<reference evidence="1" key="1">
    <citation type="journal article" date="2014" name="Int. J. Syst. Evol. Microbiol.">
        <title>Complete genome sequence of Corynebacterium casei LMG S-19264T (=DSM 44701T), isolated from a smear-ripened cheese.</title>
        <authorList>
            <consortium name="US DOE Joint Genome Institute (JGI-PGF)"/>
            <person name="Walter F."/>
            <person name="Albersmeier A."/>
            <person name="Kalinowski J."/>
            <person name="Ruckert C."/>
        </authorList>
    </citation>
    <scope>NUCLEOTIDE SEQUENCE</scope>
    <source>
        <strain evidence="1">KCTC 32255</strain>
    </source>
</reference>
<protein>
    <submittedName>
        <fullName evidence="1">Uncharacterized protein</fullName>
    </submittedName>
</protein>
<dbReference type="AlphaFoldDB" id="A0A918PBJ3"/>
<comment type="caution">
    <text evidence="1">The sequence shown here is derived from an EMBL/GenBank/DDBJ whole genome shotgun (WGS) entry which is preliminary data.</text>
</comment>
<sequence length="93" mass="9911">MARTFDDQRQQQHLQLALIEYPPPTPAAPATTEAARKAASERRAAFRVEPARTEPHGVAAVAMRVAVMMAELAAFVAMPVTAAERPSTAATGI</sequence>